<evidence type="ECO:0000256" key="2">
    <source>
        <dbReference type="ARBA" id="ARBA00034247"/>
    </source>
</evidence>
<dbReference type="Pfam" id="PF00990">
    <property type="entry name" value="GGDEF"/>
    <property type="match status" value="1"/>
</dbReference>
<proteinExistence type="predicted"/>
<organism evidence="6 7">
    <name type="scientific">Luteimonas rhizosphaericola</name>
    <dbReference type="NCBI Taxonomy" id="3042024"/>
    <lineage>
        <taxon>Bacteria</taxon>
        <taxon>Pseudomonadati</taxon>
        <taxon>Pseudomonadota</taxon>
        <taxon>Gammaproteobacteria</taxon>
        <taxon>Lysobacterales</taxon>
        <taxon>Lysobacteraceae</taxon>
        <taxon>Luteimonas</taxon>
    </lineage>
</organism>
<dbReference type="PANTHER" id="PTHR45138">
    <property type="entry name" value="REGULATORY COMPONENTS OF SENSORY TRANSDUCTION SYSTEM"/>
    <property type="match status" value="1"/>
</dbReference>
<dbReference type="NCBIfam" id="TIGR00254">
    <property type="entry name" value="GGDEF"/>
    <property type="match status" value="1"/>
</dbReference>
<dbReference type="Gene3D" id="2.60.200.20">
    <property type="match status" value="1"/>
</dbReference>
<dbReference type="InterPro" id="IPR050469">
    <property type="entry name" value="Diguanylate_Cyclase"/>
</dbReference>
<dbReference type="SUPFAM" id="SSF55073">
    <property type="entry name" value="Nucleotide cyclase"/>
    <property type="match status" value="1"/>
</dbReference>
<protein>
    <recommendedName>
        <fullName evidence="1">diguanylate cyclase</fullName>
        <ecNumber evidence="1">2.7.7.65</ecNumber>
    </recommendedName>
</protein>
<dbReference type="RefSeq" id="WP_280599532.1">
    <property type="nucleotide sequence ID" value="NZ_JARXRN010000016.1"/>
</dbReference>
<dbReference type="Pfam" id="PF00498">
    <property type="entry name" value="FHA"/>
    <property type="match status" value="1"/>
</dbReference>
<dbReference type="InterPro" id="IPR000253">
    <property type="entry name" value="FHA_dom"/>
</dbReference>
<evidence type="ECO:0000313" key="6">
    <source>
        <dbReference type="EMBL" id="MDH5829397.1"/>
    </source>
</evidence>
<dbReference type="PANTHER" id="PTHR45138:SF9">
    <property type="entry name" value="DIGUANYLATE CYCLASE DGCM-RELATED"/>
    <property type="match status" value="1"/>
</dbReference>
<dbReference type="SMART" id="SM00267">
    <property type="entry name" value="GGDEF"/>
    <property type="match status" value="1"/>
</dbReference>
<dbReference type="InterPro" id="IPR043128">
    <property type="entry name" value="Rev_trsase/Diguanyl_cyclase"/>
</dbReference>
<dbReference type="PROSITE" id="PS50887">
    <property type="entry name" value="GGDEF"/>
    <property type="match status" value="1"/>
</dbReference>
<comment type="caution">
    <text evidence="6">The sequence shown here is derived from an EMBL/GenBank/DDBJ whole genome shotgun (WGS) entry which is preliminary data.</text>
</comment>
<dbReference type="Gene3D" id="3.30.70.270">
    <property type="match status" value="1"/>
</dbReference>
<evidence type="ECO:0000256" key="1">
    <source>
        <dbReference type="ARBA" id="ARBA00012528"/>
    </source>
</evidence>
<dbReference type="SUPFAM" id="SSF49879">
    <property type="entry name" value="SMAD/FHA domain"/>
    <property type="match status" value="1"/>
</dbReference>
<dbReference type="CDD" id="cd00060">
    <property type="entry name" value="FHA"/>
    <property type="match status" value="1"/>
</dbReference>
<evidence type="ECO:0000259" key="4">
    <source>
        <dbReference type="PROSITE" id="PS50006"/>
    </source>
</evidence>
<dbReference type="CDD" id="cd01949">
    <property type="entry name" value="GGDEF"/>
    <property type="match status" value="1"/>
</dbReference>
<dbReference type="EC" id="2.7.7.65" evidence="1"/>
<reference evidence="6 7" key="1">
    <citation type="submission" date="2023-04" db="EMBL/GenBank/DDBJ databases">
        <title>Luteimonas sp. M1R5S18.</title>
        <authorList>
            <person name="Sun J.-Q."/>
        </authorList>
    </citation>
    <scope>NUCLEOTIDE SEQUENCE [LARGE SCALE GENOMIC DNA]</scope>
    <source>
        <strain evidence="6 7">M1R5S18</strain>
    </source>
</reference>
<feature type="region of interest" description="Disordered" evidence="3">
    <location>
        <begin position="1"/>
        <end position="23"/>
    </location>
</feature>
<feature type="domain" description="GGDEF" evidence="5">
    <location>
        <begin position="166"/>
        <end position="298"/>
    </location>
</feature>
<feature type="domain" description="FHA" evidence="4">
    <location>
        <begin position="49"/>
        <end position="98"/>
    </location>
</feature>
<dbReference type="InterPro" id="IPR008984">
    <property type="entry name" value="SMAD_FHA_dom_sf"/>
</dbReference>
<gene>
    <name evidence="6" type="ORF">QFW80_02535</name>
</gene>
<dbReference type="SMART" id="SM00240">
    <property type="entry name" value="FHA"/>
    <property type="match status" value="1"/>
</dbReference>
<dbReference type="InterPro" id="IPR000160">
    <property type="entry name" value="GGDEF_dom"/>
</dbReference>
<dbReference type="EMBL" id="JARXRN010000016">
    <property type="protein sequence ID" value="MDH5829397.1"/>
    <property type="molecule type" value="Genomic_DNA"/>
</dbReference>
<sequence>MSASDDQANTTQRTMLSGGPHRPGPRAACLVVILGEGLGRRVDIGEAPLLVGRSQEADLVLNHRSVSRAHCRIWFDGTSFRIRDLGATNRTRVNDAQVEEAVLVDGDHIVVGDSLLKFIGQTSVEASYHEEIYQLATLDALSGLWNRRHFMETLDKEIARAQRHERELALCIVDVDLFKPVNDTYGHIAGDEVLRHIAAIIREHVRGEDIAARIGGEEFAVLLPEGGLAAARTLAERLRVSVSEAAFAPGGVPRRITVSVGVAALPMPDGTRSQLLAAADAALYRAKHGGRNQVCIGG</sequence>
<dbReference type="PROSITE" id="PS50006">
    <property type="entry name" value="FHA_DOMAIN"/>
    <property type="match status" value="1"/>
</dbReference>
<evidence type="ECO:0000313" key="7">
    <source>
        <dbReference type="Proteomes" id="UP001156831"/>
    </source>
</evidence>
<keyword evidence="7" id="KW-1185">Reference proteome</keyword>
<dbReference type="Proteomes" id="UP001156831">
    <property type="component" value="Unassembled WGS sequence"/>
</dbReference>
<comment type="catalytic activity">
    <reaction evidence="2">
        <text>2 GTP = 3',3'-c-di-GMP + 2 diphosphate</text>
        <dbReference type="Rhea" id="RHEA:24898"/>
        <dbReference type="ChEBI" id="CHEBI:33019"/>
        <dbReference type="ChEBI" id="CHEBI:37565"/>
        <dbReference type="ChEBI" id="CHEBI:58805"/>
        <dbReference type="EC" id="2.7.7.65"/>
    </reaction>
</comment>
<feature type="compositionally biased region" description="Polar residues" evidence="3">
    <location>
        <begin position="1"/>
        <end position="15"/>
    </location>
</feature>
<name>A0ABT6JFE9_9GAMM</name>
<accession>A0ABT6JFE9</accession>
<dbReference type="InterPro" id="IPR029787">
    <property type="entry name" value="Nucleotide_cyclase"/>
</dbReference>
<evidence type="ECO:0000259" key="5">
    <source>
        <dbReference type="PROSITE" id="PS50887"/>
    </source>
</evidence>
<evidence type="ECO:0000256" key="3">
    <source>
        <dbReference type="SAM" id="MobiDB-lite"/>
    </source>
</evidence>